<dbReference type="Proteomes" id="UP000215914">
    <property type="component" value="Chromosome 6"/>
</dbReference>
<keyword evidence="1" id="KW-0732">Signal</keyword>
<evidence type="ECO:0000313" key="3">
    <source>
        <dbReference type="Proteomes" id="UP000215914"/>
    </source>
</evidence>
<reference evidence="3" key="1">
    <citation type="journal article" date="2017" name="Nature">
        <title>The sunflower genome provides insights into oil metabolism, flowering and Asterid evolution.</title>
        <authorList>
            <person name="Badouin H."/>
            <person name="Gouzy J."/>
            <person name="Grassa C.J."/>
            <person name="Murat F."/>
            <person name="Staton S.E."/>
            <person name="Cottret L."/>
            <person name="Lelandais-Briere C."/>
            <person name="Owens G.L."/>
            <person name="Carrere S."/>
            <person name="Mayjonade B."/>
            <person name="Legrand L."/>
            <person name="Gill N."/>
            <person name="Kane N.C."/>
            <person name="Bowers J.E."/>
            <person name="Hubner S."/>
            <person name="Bellec A."/>
            <person name="Berard A."/>
            <person name="Berges H."/>
            <person name="Blanchet N."/>
            <person name="Boniface M.C."/>
            <person name="Brunel D."/>
            <person name="Catrice O."/>
            <person name="Chaidir N."/>
            <person name="Claudel C."/>
            <person name="Donnadieu C."/>
            <person name="Faraut T."/>
            <person name="Fievet G."/>
            <person name="Helmstetter N."/>
            <person name="King M."/>
            <person name="Knapp S.J."/>
            <person name="Lai Z."/>
            <person name="Le Paslier M.C."/>
            <person name="Lippi Y."/>
            <person name="Lorenzon L."/>
            <person name="Mandel J.R."/>
            <person name="Marage G."/>
            <person name="Marchand G."/>
            <person name="Marquand E."/>
            <person name="Bret-Mestries E."/>
            <person name="Morien E."/>
            <person name="Nambeesan S."/>
            <person name="Nguyen T."/>
            <person name="Pegot-Espagnet P."/>
            <person name="Pouilly N."/>
            <person name="Raftis F."/>
            <person name="Sallet E."/>
            <person name="Schiex T."/>
            <person name="Thomas J."/>
            <person name="Vandecasteele C."/>
            <person name="Vares D."/>
            <person name="Vear F."/>
            <person name="Vautrin S."/>
            <person name="Crespi M."/>
            <person name="Mangin B."/>
            <person name="Burke J.M."/>
            <person name="Salse J."/>
            <person name="Munos S."/>
            <person name="Vincourt P."/>
            <person name="Rieseberg L.H."/>
            <person name="Langlade N.B."/>
        </authorList>
    </citation>
    <scope>NUCLEOTIDE SEQUENCE [LARGE SCALE GENOMIC DNA]</scope>
    <source>
        <strain evidence="3">cv. SF193</strain>
    </source>
</reference>
<evidence type="ECO:0000256" key="1">
    <source>
        <dbReference type="SAM" id="SignalP"/>
    </source>
</evidence>
<sequence length="89" mass="9958">MPSASILLFPLSALVIPFSYTFRKVSDVTLQFNLQNFKSAASALSDLSFRYSLNAKAKSIYKGLKFHDLYARTMAMFLTHPSCTALTQL</sequence>
<protein>
    <submittedName>
        <fullName evidence="2">Uncharacterized protein</fullName>
    </submittedName>
</protein>
<name>A0A251UJS8_HELAN</name>
<feature type="signal peptide" evidence="1">
    <location>
        <begin position="1"/>
        <end position="21"/>
    </location>
</feature>
<dbReference type="InParanoid" id="A0A251UJS8"/>
<organism evidence="2 3">
    <name type="scientific">Helianthus annuus</name>
    <name type="common">Common sunflower</name>
    <dbReference type="NCBI Taxonomy" id="4232"/>
    <lineage>
        <taxon>Eukaryota</taxon>
        <taxon>Viridiplantae</taxon>
        <taxon>Streptophyta</taxon>
        <taxon>Embryophyta</taxon>
        <taxon>Tracheophyta</taxon>
        <taxon>Spermatophyta</taxon>
        <taxon>Magnoliopsida</taxon>
        <taxon>eudicotyledons</taxon>
        <taxon>Gunneridae</taxon>
        <taxon>Pentapetalae</taxon>
        <taxon>asterids</taxon>
        <taxon>campanulids</taxon>
        <taxon>Asterales</taxon>
        <taxon>Asteraceae</taxon>
        <taxon>Asteroideae</taxon>
        <taxon>Heliantheae alliance</taxon>
        <taxon>Heliantheae</taxon>
        <taxon>Helianthus</taxon>
    </lineage>
</organism>
<proteinExistence type="predicted"/>
<accession>A0A251UJS8</accession>
<feature type="chain" id="PRO_5012965063" evidence="1">
    <location>
        <begin position="22"/>
        <end position="89"/>
    </location>
</feature>
<dbReference type="AlphaFoldDB" id="A0A251UJS8"/>
<keyword evidence="3" id="KW-1185">Reference proteome</keyword>
<gene>
    <name evidence="2" type="ORF">HannXRQ_Chr06g0178871</name>
</gene>
<evidence type="ECO:0000313" key="2">
    <source>
        <dbReference type="EMBL" id="OTG23116.1"/>
    </source>
</evidence>
<dbReference type="EMBL" id="CM007895">
    <property type="protein sequence ID" value="OTG23116.1"/>
    <property type="molecule type" value="Genomic_DNA"/>
</dbReference>